<dbReference type="Proteomes" id="UP000800040">
    <property type="component" value="Unassembled WGS sequence"/>
</dbReference>
<feature type="transmembrane region" description="Helical" evidence="1">
    <location>
        <begin position="15"/>
        <end position="41"/>
    </location>
</feature>
<evidence type="ECO:0000313" key="2">
    <source>
        <dbReference type="EMBL" id="KAF1835828.1"/>
    </source>
</evidence>
<dbReference type="AlphaFoldDB" id="A0A6A5KFH4"/>
<keyword evidence="1" id="KW-1133">Transmembrane helix</keyword>
<reference evidence="2" key="1">
    <citation type="submission" date="2020-01" db="EMBL/GenBank/DDBJ databases">
        <authorList>
            <consortium name="DOE Joint Genome Institute"/>
            <person name="Haridas S."/>
            <person name="Albert R."/>
            <person name="Binder M."/>
            <person name="Bloem J."/>
            <person name="Labutti K."/>
            <person name="Salamov A."/>
            <person name="Andreopoulos B."/>
            <person name="Baker S.E."/>
            <person name="Barry K."/>
            <person name="Bills G."/>
            <person name="Bluhm B.H."/>
            <person name="Cannon C."/>
            <person name="Castanera R."/>
            <person name="Culley D.E."/>
            <person name="Daum C."/>
            <person name="Ezra D."/>
            <person name="Gonzalez J.B."/>
            <person name="Henrissat B."/>
            <person name="Kuo A."/>
            <person name="Liang C."/>
            <person name="Lipzen A."/>
            <person name="Lutzoni F."/>
            <person name="Magnuson J."/>
            <person name="Mondo S."/>
            <person name="Nolan M."/>
            <person name="Ohm R."/>
            <person name="Pangilinan J."/>
            <person name="Park H.-J."/>
            <person name="Ramirez L."/>
            <person name="Alfaro M."/>
            <person name="Sun H."/>
            <person name="Tritt A."/>
            <person name="Yoshinaga Y."/>
            <person name="Zwiers L.-H."/>
            <person name="Turgeon B.G."/>
            <person name="Goodwin S.B."/>
            <person name="Spatafora J.W."/>
            <person name="Crous P.W."/>
            <person name="Grigoriev I.V."/>
        </authorList>
    </citation>
    <scope>NUCLEOTIDE SEQUENCE</scope>
    <source>
        <strain evidence="2">P77</strain>
    </source>
</reference>
<sequence>MPESTPDPDLDPKPLYFLVVVVSCICLYFLFLGTVAVRLWFYKGALGPDPEKFLVLKSDLKEKYLKSTNGPDAEAPADQQKNDTAYTTALDPRSFSTVTTINMQDVGDVNEFEDQEVRAYVAEEQRISRMPAFEADDCGDGASFPDVPVAFDPVETLHSPLGSPSAESLGLKRMDRQEWLSVDSHFIEYQEARRHLLAKARSECIHTTREGEAACVELMLEVAAFLVETYPNQFVYQTKHRRRHIRDEVSRQDFSLEWPFDCHPLEVCARLAVEDFQIFGKYEFTRRWYLQASATLFPAGYRIKPHLGKSINAIVHDALEPMLSWSVLPDLLPTLPASLSPTPPTPLYTRTELYIQTKPPTHSLPSTLHIRRPIDFFAGNIQNLHPNSCLLRTETHMIFRLPASGACVLTTRTRTETLGEMADRLGPGEKEEFVAGVRAWGEAEARVKGRELWVGVLERVCRGLPAFRDDATVYSSLTVG</sequence>
<dbReference type="EMBL" id="ML975281">
    <property type="protein sequence ID" value="KAF1835828.1"/>
    <property type="molecule type" value="Genomic_DNA"/>
</dbReference>
<dbReference type="InterPro" id="IPR021848">
    <property type="entry name" value="HODM_asu-like"/>
</dbReference>
<accession>A0A6A5KFH4</accession>
<protein>
    <submittedName>
        <fullName evidence="2">Uncharacterized protein</fullName>
    </submittedName>
</protein>
<evidence type="ECO:0000256" key="1">
    <source>
        <dbReference type="SAM" id="Phobius"/>
    </source>
</evidence>
<proteinExistence type="predicted"/>
<dbReference type="OrthoDB" id="5043642at2759"/>
<organism evidence="2 3">
    <name type="scientific">Decorospora gaudefroyi</name>
    <dbReference type="NCBI Taxonomy" id="184978"/>
    <lineage>
        <taxon>Eukaryota</taxon>
        <taxon>Fungi</taxon>
        <taxon>Dikarya</taxon>
        <taxon>Ascomycota</taxon>
        <taxon>Pezizomycotina</taxon>
        <taxon>Dothideomycetes</taxon>
        <taxon>Pleosporomycetidae</taxon>
        <taxon>Pleosporales</taxon>
        <taxon>Pleosporineae</taxon>
        <taxon>Pleosporaceae</taxon>
        <taxon>Decorospora</taxon>
    </lineage>
</organism>
<keyword evidence="1" id="KW-0812">Transmembrane</keyword>
<gene>
    <name evidence="2" type="ORF">BDW02DRAFT_638305</name>
</gene>
<name>A0A6A5KFH4_9PLEO</name>
<evidence type="ECO:0000313" key="3">
    <source>
        <dbReference type="Proteomes" id="UP000800040"/>
    </source>
</evidence>
<keyword evidence="3" id="KW-1185">Reference proteome</keyword>
<keyword evidence="1" id="KW-0472">Membrane</keyword>
<dbReference type="Pfam" id="PF11927">
    <property type="entry name" value="HODM_asu-like"/>
    <property type="match status" value="1"/>
</dbReference>